<feature type="region of interest" description="Disordered" evidence="6">
    <location>
        <begin position="88"/>
        <end position="157"/>
    </location>
</feature>
<dbReference type="SUPFAM" id="SSF54001">
    <property type="entry name" value="Cysteine proteinases"/>
    <property type="match status" value="1"/>
</dbReference>
<dbReference type="EMBL" id="FN649191">
    <property type="protein sequence ID" value="CBN78085.1"/>
    <property type="molecule type" value="Genomic_DNA"/>
</dbReference>
<dbReference type="InterPro" id="IPR022684">
    <property type="entry name" value="Calpain_cysteine_protease"/>
</dbReference>
<dbReference type="InterPro" id="IPR001300">
    <property type="entry name" value="Peptidase_C2_calpain_cat"/>
</dbReference>
<feature type="domain" description="Calpain catalytic" evidence="7">
    <location>
        <begin position="281"/>
        <end position="491"/>
    </location>
</feature>
<dbReference type="InterPro" id="IPR051297">
    <property type="entry name" value="PalB/RIM13"/>
</dbReference>
<evidence type="ECO:0000256" key="5">
    <source>
        <dbReference type="PROSITE-ProRule" id="PRU00239"/>
    </source>
</evidence>
<keyword evidence="2" id="KW-0378">Hydrolase</keyword>
<dbReference type="SUPFAM" id="SSF116846">
    <property type="entry name" value="MIT domain"/>
    <property type="match status" value="1"/>
</dbReference>
<keyword evidence="3" id="KW-0788">Thiol protease</keyword>
<evidence type="ECO:0000256" key="1">
    <source>
        <dbReference type="ARBA" id="ARBA00022670"/>
    </source>
</evidence>
<reference evidence="8 9" key="1">
    <citation type="journal article" date="2010" name="Nature">
        <title>The Ectocarpus genome and the independent evolution of multicellularity in brown algae.</title>
        <authorList>
            <person name="Cock J.M."/>
            <person name="Sterck L."/>
            <person name="Rouze P."/>
            <person name="Scornet D."/>
            <person name="Allen A.E."/>
            <person name="Amoutzias G."/>
            <person name="Anthouard V."/>
            <person name="Artiguenave F."/>
            <person name="Aury J.M."/>
            <person name="Badger J.H."/>
            <person name="Beszteri B."/>
            <person name="Billiau K."/>
            <person name="Bonnet E."/>
            <person name="Bothwell J.H."/>
            <person name="Bowler C."/>
            <person name="Boyen C."/>
            <person name="Brownlee C."/>
            <person name="Carrano C.J."/>
            <person name="Charrier B."/>
            <person name="Cho G.Y."/>
            <person name="Coelho S.M."/>
            <person name="Collen J."/>
            <person name="Corre E."/>
            <person name="Da Silva C."/>
            <person name="Delage L."/>
            <person name="Delaroque N."/>
            <person name="Dittami S.M."/>
            <person name="Doulbeau S."/>
            <person name="Elias M."/>
            <person name="Farnham G."/>
            <person name="Gachon C.M."/>
            <person name="Gschloessl B."/>
            <person name="Heesch S."/>
            <person name="Jabbari K."/>
            <person name="Jubin C."/>
            <person name="Kawai H."/>
            <person name="Kimura K."/>
            <person name="Kloareg B."/>
            <person name="Kupper F.C."/>
            <person name="Lang D."/>
            <person name="Le Bail A."/>
            <person name="Leblanc C."/>
            <person name="Lerouge P."/>
            <person name="Lohr M."/>
            <person name="Lopez P.J."/>
            <person name="Martens C."/>
            <person name="Maumus F."/>
            <person name="Michel G."/>
            <person name="Miranda-Saavedra D."/>
            <person name="Morales J."/>
            <person name="Moreau H."/>
            <person name="Motomura T."/>
            <person name="Nagasato C."/>
            <person name="Napoli C.A."/>
            <person name="Nelson D.R."/>
            <person name="Nyvall-Collen P."/>
            <person name="Peters A.F."/>
            <person name="Pommier C."/>
            <person name="Potin P."/>
            <person name="Poulain J."/>
            <person name="Quesneville H."/>
            <person name="Read B."/>
            <person name="Rensing S.A."/>
            <person name="Ritter A."/>
            <person name="Rousvoal S."/>
            <person name="Samanta M."/>
            <person name="Samson G."/>
            <person name="Schroeder D.C."/>
            <person name="Segurens B."/>
            <person name="Strittmatter M."/>
            <person name="Tonon T."/>
            <person name="Tregear J.W."/>
            <person name="Valentin K."/>
            <person name="von Dassow P."/>
            <person name="Yamagishi T."/>
            <person name="Van de Peer Y."/>
            <person name="Wincker P."/>
        </authorList>
    </citation>
    <scope>NUCLEOTIDE SEQUENCE [LARGE SCALE GENOMIC DNA]</scope>
    <source>
        <strain evidence="9">Ec32 / CCAP1310/4</strain>
    </source>
</reference>
<proteinExistence type="predicted"/>
<dbReference type="Pfam" id="PF00648">
    <property type="entry name" value="Peptidase_C2"/>
    <property type="match status" value="1"/>
</dbReference>
<dbReference type="PROSITE" id="PS50203">
    <property type="entry name" value="CALPAIN_CAT"/>
    <property type="match status" value="1"/>
</dbReference>
<comment type="caution">
    <text evidence="5">Lacks conserved residue(s) required for the propagation of feature annotation.</text>
</comment>
<evidence type="ECO:0000256" key="6">
    <source>
        <dbReference type="SAM" id="MobiDB-lite"/>
    </source>
</evidence>
<keyword evidence="9" id="KW-1185">Reference proteome</keyword>
<evidence type="ECO:0000313" key="9">
    <source>
        <dbReference type="Proteomes" id="UP000002630"/>
    </source>
</evidence>
<protein>
    <recommendedName>
        <fullName evidence="7">Calpain catalytic domain-containing protein</fullName>
    </recommendedName>
</protein>
<dbReference type="SMART" id="SM00230">
    <property type="entry name" value="CysPc"/>
    <property type="match status" value="1"/>
</dbReference>
<sequence>MGDAASDAQERGLAALERARALDKAGKIQEAAVLYKEHVACFKTAMRAPNLSGGMRKLLSDSIEEWQKRVAQIEPQQQGGVGGMPDYFADLPEAPTTKPVSRPSSRAGASRGATSAAGASSSGGHAKAEEDEKKGNSALTTAMDLHERGRRTSWAQAGEKDKALAAYTQAAECYFAALAALKQQAGARGGEETSAKDIEARLTTKLKDAMSRAEDIKGVVKATPATPTQQQQPRKSVGHPRSPARPSQGELSSEEVMVLRDSSTINGKLFLPWIEQDLQETFAFNKPWTDPDGLLSLSEPQREKLVGWSRPSQVMPGEPRMINNVNPYSIKQDLITDCSFVASLCIASAFERRFHKQLITGIIYPQDARRMPVYNPAGKYLVKLTVNGVSRKVVVDDLLPTGGKGRLLCSASADKSELWVSIIEKAYLKVNGGYDFPGSNSGIDLFALTGWLPEQILFEEHRPPKGHTSARRAQPLDNYETAERVWQRLLSAHRFGDCLITVATSADLYWLRMHDKQILIFACKGCVLVLLYVLPSSRCCWASRFDVPGVVLG</sequence>
<dbReference type="GO" id="GO:0004198">
    <property type="term" value="F:calcium-dependent cysteine-type endopeptidase activity"/>
    <property type="evidence" value="ECO:0007669"/>
    <property type="project" value="InterPro"/>
</dbReference>
<dbReference type="STRING" id="2880.D8LU43"/>
<dbReference type="PRINTS" id="PR00704">
    <property type="entry name" value="CALPAIN"/>
</dbReference>
<dbReference type="AlphaFoldDB" id="D8LU43"/>
<keyword evidence="1" id="KW-0645">Protease</keyword>
<dbReference type="InParanoid" id="D8LU43"/>
<dbReference type="InterPro" id="IPR036181">
    <property type="entry name" value="MIT_dom_sf"/>
</dbReference>
<dbReference type="OrthoDB" id="167576at2759"/>
<evidence type="ECO:0000256" key="4">
    <source>
        <dbReference type="PIRSR" id="PIRSR622684-1"/>
    </source>
</evidence>
<feature type="region of interest" description="Disordered" evidence="6">
    <location>
        <begin position="219"/>
        <end position="254"/>
    </location>
</feature>
<dbReference type="GO" id="GO:0006508">
    <property type="term" value="P:proteolysis"/>
    <property type="evidence" value="ECO:0007669"/>
    <property type="project" value="UniProtKB-KW"/>
</dbReference>
<evidence type="ECO:0000259" key="7">
    <source>
        <dbReference type="PROSITE" id="PS50203"/>
    </source>
</evidence>
<gene>
    <name evidence="8" type="ORF">Esi_0095_0032</name>
</gene>
<feature type="compositionally biased region" description="Low complexity" evidence="6">
    <location>
        <begin position="222"/>
        <end position="233"/>
    </location>
</feature>
<evidence type="ECO:0000256" key="2">
    <source>
        <dbReference type="ARBA" id="ARBA00022801"/>
    </source>
</evidence>
<evidence type="ECO:0000313" key="8">
    <source>
        <dbReference type="EMBL" id="CBN78085.1"/>
    </source>
</evidence>
<feature type="compositionally biased region" description="Low complexity" evidence="6">
    <location>
        <begin position="101"/>
        <end position="125"/>
    </location>
</feature>
<dbReference type="Gene3D" id="1.20.58.80">
    <property type="entry name" value="Phosphotransferase system, lactose/cellobiose-type IIA subunit"/>
    <property type="match status" value="2"/>
</dbReference>
<accession>D8LU43</accession>
<evidence type="ECO:0000256" key="3">
    <source>
        <dbReference type="ARBA" id="ARBA00022807"/>
    </source>
</evidence>
<dbReference type="PANTHER" id="PTHR46143:SF1">
    <property type="entry name" value="CALPAIN-7"/>
    <property type="match status" value="1"/>
</dbReference>
<feature type="active site" evidence="4">
    <location>
        <position position="338"/>
    </location>
</feature>
<organism evidence="8 9">
    <name type="scientific">Ectocarpus siliculosus</name>
    <name type="common">Brown alga</name>
    <name type="synonym">Conferva siliculosa</name>
    <dbReference type="NCBI Taxonomy" id="2880"/>
    <lineage>
        <taxon>Eukaryota</taxon>
        <taxon>Sar</taxon>
        <taxon>Stramenopiles</taxon>
        <taxon>Ochrophyta</taxon>
        <taxon>PX clade</taxon>
        <taxon>Phaeophyceae</taxon>
        <taxon>Ectocarpales</taxon>
        <taxon>Ectocarpaceae</taxon>
        <taxon>Ectocarpus</taxon>
    </lineage>
</organism>
<dbReference type="MEROPS" id="C02.028"/>
<dbReference type="Proteomes" id="UP000002630">
    <property type="component" value="Linkage Group LG19"/>
</dbReference>
<dbReference type="PANTHER" id="PTHR46143">
    <property type="entry name" value="CALPAIN-7"/>
    <property type="match status" value="1"/>
</dbReference>
<feature type="compositionally biased region" description="Basic and acidic residues" evidence="6">
    <location>
        <begin position="126"/>
        <end position="135"/>
    </location>
</feature>
<dbReference type="eggNOG" id="KOG0045">
    <property type="taxonomic scope" value="Eukaryota"/>
</dbReference>
<dbReference type="InterPro" id="IPR038765">
    <property type="entry name" value="Papain-like_cys_pep_sf"/>
</dbReference>
<dbReference type="EMBL" id="FN649744">
    <property type="protein sequence ID" value="CBN78085.1"/>
    <property type="molecule type" value="Genomic_DNA"/>
</dbReference>
<name>D8LU43_ECTSI</name>